<evidence type="ECO:0000313" key="3">
    <source>
        <dbReference type="Proteomes" id="UP000321304"/>
    </source>
</evidence>
<dbReference type="EMBL" id="VITY01000005">
    <property type="protein sequence ID" value="TWC00716.1"/>
    <property type="molecule type" value="Genomic_DNA"/>
</dbReference>
<dbReference type="AlphaFoldDB" id="A0A560LZ93"/>
<evidence type="ECO:0000313" key="2">
    <source>
        <dbReference type="EMBL" id="TWC00716.1"/>
    </source>
</evidence>
<feature type="region of interest" description="Disordered" evidence="1">
    <location>
        <begin position="14"/>
        <end position="37"/>
    </location>
</feature>
<name>A0A560LZ93_9BRAD</name>
<sequence length="118" mass="13240">MLALSFTKTIDALNAKPEHMRSRGRNEAMPGSHQPKRYRSLAAHARIVPRIHLRKRSTQNETTRQATASREKPRRPRPSLSVGAIAYSQDQAEKSFSNCGTSFHTPFSFLLAIVIHCG</sequence>
<reference evidence="2 3" key="1">
    <citation type="submission" date="2019-06" db="EMBL/GenBank/DDBJ databases">
        <title>Genomic Encyclopedia of Type Strains, Phase IV (KMG-V): Genome sequencing to study the core and pangenomes of soil and plant-associated prokaryotes.</title>
        <authorList>
            <person name="Whitman W."/>
        </authorList>
    </citation>
    <scope>NUCLEOTIDE SEQUENCE [LARGE SCALE GENOMIC DNA]</scope>
    <source>
        <strain evidence="2 3">BR 10355</strain>
    </source>
</reference>
<accession>A0A560LZ93</accession>
<feature type="region of interest" description="Disordered" evidence="1">
    <location>
        <begin position="53"/>
        <end position="80"/>
    </location>
</feature>
<feature type="compositionally biased region" description="Basic and acidic residues" evidence="1">
    <location>
        <begin position="16"/>
        <end position="26"/>
    </location>
</feature>
<comment type="caution">
    <text evidence="2">The sequence shown here is derived from an EMBL/GenBank/DDBJ whole genome shotgun (WGS) entry which is preliminary data.</text>
</comment>
<gene>
    <name evidence="2" type="ORF">FBZ93_105516</name>
</gene>
<evidence type="ECO:0000256" key="1">
    <source>
        <dbReference type="SAM" id="MobiDB-lite"/>
    </source>
</evidence>
<keyword evidence="3" id="KW-1185">Reference proteome</keyword>
<proteinExistence type="predicted"/>
<organism evidence="2 3">
    <name type="scientific">Bradyrhizobium macuxiense</name>
    <dbReference type="NCBI Taxonomy" id="1755647"/>
    <lineage>
        <taxon>Bacteria</taxon>
        <taxon>Pseudomonadati</taxon>
        <taxon>Pseudomonadota</taxon>
        <taxon>Alphaproteobacteria</taxon>
        <taxon>Hyphomicrobiales</taxon>
        <taxon>Nitrobacteraceae</taxon>
        <taxon>Bradyrhizobium</taxon>
    </lineage>
</organism>
<feature type="compositionally biased region" description="Polar residues" evidence="1">
    <location>
        <begin position="59"/>
        <end position="68"/>
    </location>
</feature>
<protein>
    <submittedName>
        <fullName evidence="2">Uncharacterized protein</fullName>
    </submittedName>
</protein>
<dbReference type="Proteomes" id="UP000321304">
    <property type="component" value="Unassembled WGS sequence"/>
</dbReference>